<proteinExistence type="predicted"/>
<comment type="caution">
    <text evidence="2">The sequence shown here is derived from an EMBL/GenBank/DDBJ whole genome shotgun (WGS) entry which is preliminary data.</text>
</comment>
<dbReference type="PROSITE" id="PS51257">
    <property type="entry name" value="PROKAR_LIPOPROTEIN"/>
    <property type="match status" value="1"/>
</dbReference>
<evidence type="ECO:0000313" key="2">
    <source>
        <dbReference type="EMBL" id="MDA0633221.1"/>
    </source>
</evidence>
<name>A0ABT4S8G6_9ACTN</name>
<organism evidence="2 3">
    <name type="scientific">Nonomuraea corallina</name>
    <dbReference type="NCBI Taxonomy" id="2989783"/>
    <lineage>
        <taxon>Bacteria</taxon>
        <taxon>Bacillati</taxon>
        <taxon>Actinomycetota</taxon>
        <taxon>Actinomycetes</taxon>
        <taxon>Streptosporangiales</taxon>
        <taxon>Streptosporangiaceae</taxon>
        <taxon>Nonomuraea</taxon>
    </lineage>
</organism>
<dbReference type="EMBL" id="JAPNNL010000018">
    <property type="protein sequence ID" value="MDA0633221.1"/>
    <property type="molecule type" value="Genomic_DNA"/>
</dbReference>
<feature type="chain" id="PRO_5045328151" description="Secreted protein" evidence="1">
    <location>
        <begin position="21"/>
        <end position="131"/>
    </location>
</feature>
<sequence>MSRRYRRFASLAVVPALALATTGCVEVNTSIDRAQACLEAPKIVADLTGQLTQLANDPQAMEKALDDTAAKLNDLADQAANTTIKEASDNLANTLADINVKDVNDAVDAAQKVSSETAAYVQRITEACTGG</sequence>
<dbReference type="RefSeq" id="WP_270154022.1">
    <property type="nucleotide sequence ID" value="NZ_JAPNNL010000018.1"/>
</dbReference>
<evidence type="ECO:0000313" key="3">
    <source>
        <dbReference type="Proteomes" id="UP001144036"/>
    </source>
</evidence>
<feature type="signal peptide" evidence="1">
    <location>
        <begin position="1"/>
        <end position="20"/>
    </location>
</feature>
<protein>
    <recommendedName>
        <fullName evidence="4">Secreted protein</fullName>
    </recommendedName>
</protein>
<keyword evidence="3" id="KW-1185">Reference proteome</keyword>
<keyword evidence="1" id="KW-0732">Signal</keyword>
<accession>A0ABT4S8G6</accession>
<evidence type="ECO:0000256" key="1">
    <source>
        <dbReference type="SAM" id="SignalP"/>
    </source>
</evidence>
<evidence type="ECO:0008006" key="4">
    <source>
        <dbReference type="Google" id="ProtNLM"/>
    </source>
</evidence>
<gene>
    <name evidence="2" type="ORF">OUY22_07290</name>
</gene>
<reference evidence="2" key="1">
    <citation type="submission" date="2022-11" db="EMBL/GenBank/DDBJ databases">
        <title>Nonomuraea corallina sp. nov., a new species of the genus Nonomuraea isolated from sea side sediment in Thai sea.</title>
        <authorList>
            <person name="Ngamcharungchit C."/>
            <person name="Matsumoto A."/>
            <person name="Suriyachadkun C."/>
            <person name="Panbangred W."/>
            <person name="Inahashi Y."/>
            <person name="Intra B."/>
        </authorList>
    </citation>
    <scope>NUCLEOTIDE SEQUENCE</scope>
    <source>
        <strain evidence="2">MCN248</strain>
    </source>
</reference>
<dbReference type="Proteomes" id="UP001144036">
    <property type="component" value="Unassembled WGS sequence"/>
</dbReference>